<dbReference type="EMBL" id="WUAV01000003">
    <property type="protein sequence ID" value="KAF1763033.1"/>
    <property type="molecule type" value="Genomic_DNA"/>
</dbReference>
<dbReference type="AlphaFoldDB" id="A0A6A5H9C7"/>
<proteinExistence type="predicted"/>
<keyword evidence="2 4" id="KW-0863">Zinc-finger</keyword>
<dbReference type="PROSITE" id="PS50089">
    <property type="entry name" value="ZF_RING_2"/>
    <property type="match status" value="2"/>
</dbReference>
<dbReference type="CTD" id="9812480"/>
<evidence type="ECO:0000256" key="4">
    <source>
        <dbReference type="PROSITE-ProRule" id="PRU00175"/>
    </source>
</evidence>
<keyword evidence="1" id="KW-0479">Metal-binding</keyword>
<dbReference type="GO" id="GO:0008270">
    <property type="term" value="F:zinc ion binding"/>
    <property type="evidence" value="ECO:0007669"/>
    <property type="project" value="UniProtKB-KW"/>
</dbReference>
<evidence type="ECO:0000313" key="7">
    <source>
        <dbReference type="Proteomes" id="UP000483820"/>
    </source>
</evidence>
<dbReference type="Gene3D" id="3.30.40.10">
    <property type="entry name" value="Zinc/RING finger domain, C3HC4 (zinc finger)"/>
    <property type="match status" value="2"/>
</dbReference>
<evidence type="ECO:0000313" key="6">
    <source>
        <dbReference type="EMBL" id="KAF1763033.1"/>
    </source>
</evidence>
<dbReference type="PROSITE" id="PS00518">
    <property type="entry name" value="ZF_RING_1"/>
    <property type="match status" value="2"/>
</dbReference>
<dbReference type="InterPro" id="IPR001841">
    <property type="entry name" value="Znf_RING"/>
</dbReference>
<keyword evidence="3" id="KW-0862">Zinc</keyword>
<dbReference type="InterPro" id="IPR013083">
    <property type="entry name" value="Znf_RING/FYVE/PHD"/>
</dbReference>
<dbReference type="RefSeq" id="XP_053587928.1">
    <property type="nucleotide sequence ID" value="XM_053728351.1"/>
</dbReference>
<sequence>MVFPIAAYDYSLIINENVFWNCKIEDCWDQIEKGAVNKEKSDIIPSDPIECEICNLEYTETHYPLIFKECGHTFCESCVKNLQHCPMCRITVIPNILDMKINSPLLKLALGKENPGVSECARCHHPYNSKFRIPRILTGCGHTVCQECIQGVIGHRFLHFDMECPFCRNVTRVPDGSISKLPKNYAVCSVIEELRARNNNYHFSNNYTFRVKHE</sequence>
<reference evidence="6 7" key="1">
    <citation type="submission" date="2019-12" db="EMBL/GenBank/DDBJ databases">
        <title>Chromosome-level assembly of the Caenorhabditis remanei genome.</title>
        <authorList>
            <person name="Teterina A.A."/>
            <person name="Willis J.H."/>
            <person name="Phillips P.C."/>
        </authorList>
    </citation>
    <scope>NUCLEOTIDE SEQUENCE [LARGE SCALE GENOMIC DNA]</scope>
    <source>
        <strain evidence="6 7">PX506</strain>
        <tissue evidence="6">Whole organism</tissue>
    </source>
</reference>
<dbReference type="KEGG" id="crq:GCK72_011298"/>
<evidence type="ECO:0000259" key="5">
    <source>
        <dbReference type="PROSITE" id="PS50089"/>
    </source>
</evidence>
<name>A0A6A5H9C7_CAERE</name>
<evidence type="ECO:0000256" key="2">
    <source>
        <dbReference type="ARBA" id="ARBA00022771"/>
    </source>
</evidence>
<dbReference type="GeneID" id="9812480"/>
<dbReference type="InterPro" id="IPR017907">
    <property type="entry name" value="Znf_RING_CS"/>
</dbReference>
<dbReference type="PANTHER" id="PTHR47156">
    <property type="entry name" value="PROTEIN CBG20824"/>
    <property type="match status" value="1"/>
</dbReference>
<accession>A0A6A5H9C7</accession>
<dbReference type="SMART" id="SM00184">
    <property type="entry name" value="RING"/>
    <property type="match status" value="2"/>
</dbReference>
<organism evidence="6 7">
    <name type="scientific">Caenorhabditis remanei</name>
    <name type="common">Caenorhabditis vulgaris</name>
    <dbReference type="NCBI Taxonomy" id="31234"/>
    <lineage>
        <taxon>Eukaryota</taxon>
        <taxon>Metazoa</taxon>
        <taxon>Ecdysozoa</taxon>
        <taxon>Nematoda</taxon>
        <taxon>Chromadorea</taxon>
        <taxon>Rhabditida</taxon>
        <taxon>Rhabditina</taxon>
        <taxon>Rhabditomorpha</taxon>
        <taxon>Rhabditoidea</taxon>
        <taxon>Rhabditidae</taxon>
        <taxon>Peloderinae</taxon>
        <taxon>Caenorhabditis</taxon>
    </lineage>
</organism>
<feature type="domain" description="RING-type" evidence="5">
    <location>
        <begin position="51"/>
        <end position="89"/>
    </location>
</feature>
<dbReference type="PANTHER" id="PTHR47156:SF9">
    <property type="entry name" value="PROTEIN CBG26870"/>
    <property type="match status" value="1"/>
</dbReference>
<protein>
    <recommendedName>
        <fullName evidence="5">RING-type domain-containing protein</fullName>
    </recommendedName>
</protein>
<comment type="caution">
    <text evidence="6">The sequence shown here is derived from an EMBL/GenBank/DDBJ whole genome shotgun (WGS) entry which is preliminary data.</text>
</comment>
<dbReference type="SUPFAM" id="SSF57850">
    <property type="entry name" value="RING/U-box"/>
    <property type="match status" value="2"/>
</dbReference>
<evidence type="ECO:0000256" key="3">
    <source>
        <dbReference type="ARBA" id="ARBA00022833"/>
    </source>
</evidence>
<dbReference type="Proteomes" id="UP000483820">
    <property type="component" value="Chromosome III"/>
</dbReference>
<feature type="domain" description="RING-type" evidence="5">
    <location>
        <begin position="120"/>
        <end position="168"/>
    </location>
</feature>
<gene>
    <name evidence="6" type="ORF">GCK72_011298</name>
</gene>
<evidence type="ECO:0000256" key="1">
    <source>
        <dbReference type="ARBA" id="ARBA00022723"/>
    </source>
</evidence>
<dbReference type="InterPro" id="IPR052667">
    <property type="entry name" value="E3_ubiquitin-ligase_RING"/>
</dbReference>
<dbReference type="Pfam" id="PF14634">
    <property type="entry name" value="zf-RING_5"/>
    <property type="match status" value="2"/>
</dbReference>